<accession>A0A9D4MG52</accession>
<proteinExistence type="predicted"/>
<reference evidence="1" key="2">
    <citation type="submission" date="2020-11" db="EMBL/GenBank/DDBJ databases">
        <authorList>
            <person name="McCartney M.A."/>
            <person name="Auch B."/>
            <person name="Kono T."/>
            <person name="Mallez S."/>
            <person name="Becker A."/>
            <person name="Gohl D.M."/>
            <person name="Silverstein K.A.T."/>
            <person name="Koren S."/>
            <person name="Bechman K.B."/>
            <person name="Herman A."/>
            <person name="Abrahante J.E."/>
            <person name="Garbe J."/>
        </authorList>
    </citation>
    <scope>NUCLEOTIDE SEQUENCE</scope>
    <source>
        <strain evidence="1">Duluth1</strain>
        <tissue evidence="1">Whole animal</tissue>
    </source>
</reference>
<gene>
    <name evidence="1" type="ORF">DPMN_039212</name>
</gene>
<sequence length="50" mass="5732">MPAEIETCLFLSFDQQCSLTIVLFNNYHQALEYFGLDSPLKTEDIAGKYN</sequence>
<evidence type="ECO:0000313" key="2">
    <source>
        <dbReference type="Proteomes" id="UP000828390"/>
    </source>
</evidence>
<protein>
    <submittedName>
        <fullName evidence="1">Uncharacterized protein</fullName>
    </submittedName>
</protein>
<keyword evidence="2" id="KW-1185">Reference proteome</keyword>
<organism evidence="1 2">
    <name type="scientific">Dreissena polymorpha</name>
    <name type="common">Zebra mussel</name>
    <name type="synonym">Mytilus polymorpha</name>
    <dbReference type="NCBI Taxonomy" id="45954"/>
    <lineage>
        <taxon>Eukaryota</taxon>
        <taxon>Metazoa</taxon>
        <taxon>Spiralia</taxon>
        <taxon>Lophotrochozoa</taxon>
        <taxon>Mollusca</taxon>
        <taxon>Bivalvia</taxon>
        <taxon>Autobranchia</taxon>
        <taxon>Heteroconchia</taxon>
        <taxon>Euheterodonta</taxon>
        <taxon>Imparidentia</taxon>
        <taxon>Neoheterodontei</taxon>
        <taxon>Myida</taxon>
        <taxon>Dreissenoidea</taxon>
        <taxon>Dreissenidae</taxon>
        <taxon>Dreissena</taxon>
    </lineage>
</organism>
<dbReference type="EMBL" id="JAIWYP010000002">
    <property type="protein sequence ID" value="KAH3875933.1"/>
    <property type="molecule type" value="Genomic_DNA"/>
</dbReference>
<comment type="caution">
    <text evidence="1">The sequence shown here is derived from an EMBL/GenBank/DDBJ whole genome shotgun (WGS) entry which is preliminary data.</text>
</comment>
<dbReference type="Proteomes" id="UP000828390">
    <property type="component" value="Unassembled WGS sequence"/>
</dbReference>
<reference evidence="1" key="1">
    <citation type="journal article" date="2019" name="bioRxiv">
        <title>The Genome of the Zebra Mussel, Dreissena polymorpha: A Resource for Invasive Species Research.</title>
        <authorList>
            <person name="McCartney M.A."/>
            <person name="Auch B."/>
            <person name="Kono T."/>
            <person name="Mallez S."/>
            <person name="Zhang Y."/>
            <person name="Obille A."/>
            <person name="Becker A."/>
            <person name="Abrahante J.E."/>
            <person name="Garbe J."/>
            <person name="Badalamenti J.P."/>
            <person name="Herman A."/>
            <person name="Mangelson H."/>
            <person name="Liachko I."/>
            <person name="Sullivan S."/>
            <person name="Sone E.D."/>
            <person name="Koren S."/>
            <person name="Silverstein K.A.T."/>
            <person name="Beckman K.B."/>
            <person name="Gohl D.M."/>
        </authorList>
    </citation>
    <scope>NUCLEOTIDE SEQUENCE</scope>
    <source>
        <strain evidence="1">Duluth1</strain>
        <tissue evidence="1">Whole animal</tissue>
    </source>
</reference>
<name>A0A9D4MG52_DREPO</name>
<evidence type="ECO:0000313" key="1">
    <source>
        <dbReference type="EMBL" id="KAH3875933.1"/>
    </source>
</evidence>
<dbReference type="AlphaFoldDB" id="A0A9D4MG52"/>